<dbReference type="GO" id="GO:0003729">
    <property type="term" value="F:mRNA binding"/>
    <property type="evidence" value="ECO:0007669"/>
    <property type="project" value="UniProtKB-ARBA"/>
</dbReference>
<dbReference type="SUPFAM" id="SSF48452">
    <property type="entry name" value="TPR-like"/>
    <property type="match status" value="1"/>
</dbReference>
<feature type="domain" description="Reverse transcriptase zinc-binding" evidence="4">
    <location>
        <begin position="45"/>
        <end position="117"/>
    </location>
</feature>
<reference evidence="5" key="1">
    <citation type="journal article" date="2022" name="Plant J.">
        <title>Strategies of tolerance reflected in two North American maple genomes.</title>
        <authorList>
            <person name="McEvoy S.L."/>
            <person name="Sezen U.U."/>
            <person name="Trouern-Trend A."/>
            <person name="McMahon S.M."/>
            <person name="Schaberg P.G."/>
            <person name="Yang J."/>
            <person name="Wegrzyn J.L."/>
            <person name="Swenson N.G."/>
        </authorList>
    </citation>
    <scope>NUCLEOTIDE SEQUENCE</scope>
    <source>
        <strain evidence="5">NS2018</strain>
    </source>
</reference>
<sequence length="524" mass="60485">MLMREPGKWCEERMRNYFYRAEADLILTIPLSVNPRSNSMLWHHDKKGPPSPWWKKLWSLKIPNKIKVFCWKACRGVLPTKNLLFGRGIADSALCPLWYGKEPPESVDHALWDCAKICQWMTDHRCLALSSKDVALRLDLIHRIHGIEHAEKYFNNVSNDLKTFNVYRALLSLYVQEASVERAEAIMLKMREMGLATSPFPYNMLINLYIKTGDSDKIDKLMQEMNEKAIPLERYTARNRIAAYIAASDLSGMERVLNQVDKDHHFVDDWDLYSLAVSGYVKFGLIEKALVMLKKMERMIPLLKNKLAFEYLLTLYASTGMKNELYRVWNEYKPPNDRVNQSHACMITCLAKLDDIEGAEKIFEEWESQCTVYDFRVINRLLVAYSKKGLIEKAESTLNKAVEGRKTYASSWNVLAIGYVEQNQMLKAVEMLKRAISVGRGRWWPTSVTLDPCLDFLEEKGDVGGIEDIIKLLKKPLTRDIYHRWLRTCVAAGDSVSKVLDLMKLDGFSVDEETDKILKTGRSL</sequence>
<feature type="repeat" description="PPR" evidence="3">
    <location>
        <begin position="198"/>
        <end position="232"/>
    </location>
</feature>
<evidence type="ECO:0000256" key="2">
    <source>
        <dbReference type="ARBA" id="ARBA00022737"/>
    </source>
</evidence>
<gene>
    <name evidence="5" type="ORF">LWI29_007151</name>
</gene>
<protein>
    <recommendedName>
        <fullName evidence="4">Reverse transcriptase zinc-binding domain-containing protein</fullName>
    </recommendedName>
</protein>
<dbReference type="InterPro" id="IPR011990">
    <property type="entry name" value="TPR-like_helical_dom_sf"/>
</dbReference>
<evidence type="ECO:0000313" key="6">
    <source>
        <dbReference type="Proteomes" id="UP001168877"/>
    </source>
</evidence>
<dbReference type="Proteomes" id="UP001168877">
    <property type="component" value="Unassembled WGS sequence"/>
</dbReference>
<dbReference type="Gene3D" id="1.25.40.10">
    <property type="entry name" value="Tetratricopeptide repeat domain"/>
    <property type="match status" value="3"/>
</dbReference>
<dbReference type="PANTHER" id="PTHR45717:SF6">
    <property type="entry name" value="PENTACOTRIPEPTIDE-REPEAT REGION OF PRORP DOMAIN-CONTAINING PROTEIN"/>
    <property type="match status" value="1"/>
</dbReference>
<accession>A0AA39VKC1</accession>
<evidence type="ECO:0000259" key="4">
    <source>
        <dbReference type="Pfam" id="PF13966"/>
    </source>
</evidence>
<dbReference type="InterPro" id="IPR026960">
    <property type="entry name" value="RVT-Znf"/>
</dbReference>
<dbReference type="GO" id="GO:0005739">
    <property type="term" value="C:mitochondrion"/>
    <property type="evidence" value="ECO:0007669"/>
    <property type="project" value="TreeGrafter"/>
</dbReference>
<evidence type="ECO:0000256" key="1">
    <source>
        <dbReference type="ARBA" id="ARBA00007626"/>
    </source>
</evidence>
<organism evidence="5 6">
    <name type="scientific">Acer saccharum</name>
    <name type="common">Sugar maple</name>
    <dbReference type="NCBI Taxonomy" id="4024"/>
    <lineage>
        <taxon>Eukaryota</taxon>
        <taxon>Viridiplantae</taxon>
        <taxon>Streptophyta</taxon>
        <taxon>Embryophyta</taxon>
        <taxon>Tracheophyta</taxon>
        <taxon>Spermatophyta</taxon>
        <taxon>Magnoliopsida</taxon>
        <taxon>eudicotyledons</taxon>
        <taxon>Gunneridae</taxon>
        <taxon>Pentapetalae</taxon>
        <taxon>rosids</taxon>
        <taxon>malvids</taxon>
        <taxon>Sapindales</taxon>
        <taxon>Sapindaceae</taxon>
        <taxon>Hippocastanoideae</taxon>
        <taxon>Acereae</taxon>
        <taxon>Acer</taxon>
    </lineage>
</organism>
<dbReference type="InterPro" id="IPR002885">
    <property type="entry name" value="PPR_rpt"/>
</dbReference>
<proteinExistence type="inferred from homology"/>
<dbReference type="EMBL" id="JAUESC010000381">
    <property type="protein sequence ID" value="KAK0588924.1"/>
    <property type="molecule type" value="Genomic_DNA"/>
</dbReference>
<dbReference type="Pfam" id="PF01535">
    <property type="entry name" value="PPR"/>
    <property type="match status" value="6"/>
</dbReference>
<dbReference type="PROSITE" id="PS51375">
    <property type="entry name" value="PPR"/>
    <property type="match status" value="1"/>
</dbReference>
<name>A0AA39VKC1_ACESA</name>
<evidence type="ECO:0000313" key="5">
    <source>
        <dbReference type="EMBL" id="KAK0588924.1"/>
    </source>
</evidence>
<dbReference type="Pfam" id="PF13966">
    <property type="entry name" value="zf-RVT"/>
    <property type="match status" value="1"/>
</dbReference>
<dbReference type="AlphaFoldDB" id="A0AA39VKC1"/>
<keyword evidence="6" id="KW-1185">Reference proteome</keyword>
<reference evidence="5" key="2">
    <citation type="submission" date="2023-06" db="EMBL/GenBank/DDBJ databases">
        <authorList>
            <person name="Swenson N.G."/>
            <person name="Wegrzyn J.L."/>
            <person name="Mcevoy S.L."/>
        </authorList>
    </citation>
    <scope>NUCLEOTIDE SEQUENCE</scope>
    <source>
        <strain evidence="5">NS2018</strain>
        <tissue evidence="5">Leaf</tissue>
    </source>
</reference>
<dbReference type="PANTHER" id="PTHR45717">
    <property type="entry name" value="OS12G0527900 PROTEIN"/>
    <property type="match status" value="1"/>
</dbReference>
<comment type="similarity">
    <text evidence="1">Belongs to the PPR family. P subfamily.</text>
</comment>
<comment type="caution">
    <text evidence="5">The sequence shown here is derived from an EMBL/GenBank/DDBJ whole genome shotgun (WGS) entry which is preliminary data.</text>
</comment>
<dbReference type="NCBIfam" id="TIGR00756">
    <property type="entry name" value="PPR"/>
    <property type="match status" value="1"/>
</dbReference>
<keyword evidence="2" id="KW-0677">Repeat</keyword>
<evidence type="ECO:0000256" key="3">
    <source>
        <dbReference type="PROSITE-ProRule" id="PRU00708"/>
    </source>
</evidence>